<dbReference type="Pfam" id="PF00023">
    <property type="entry name" value="Ank"/>
    <property type="match status" value="1"/>
</dbReference>
<accession>A0A7I8W8W7</accession>
<dbReference type="SUPFAM" id="SSF48403">
    <property type="entry name" value="Ankyrin repeat"/>
    <property type="match status" value="1"/>
</dbReference>
<evidence type="ECO:0000259" key="5">
    <source>
        <dbReference type="PROSITE" id="PS50105"/>
    </source>
</evidence>
<dbReference type="AlphaFoldDB" id="A0A7I8W8W7"/>
<dbReference type="Gene3D" id="1.10.150.50">
    <property type="entry name" value="Transcription Factor, Ets-1"/>
    <property type="match status" value="2"/>
</dbReference>
<keyword evidence="1" id="KW-0677">Repeat</keyword>
<dbReference type="Gene3D" id="1.25.40.20">
    <property type="entry name" value="Ankyrin repeat-containing domain"/>
    <property type="match status" value="3"/>
</dbReference>
<dbReference type="Proteomes" id="UP000549394">
    <property type="component" value="Unassembled WGS sequence"/>
</dbReference>
<feature type="compositionally biased region" description="Low complexity" evidence="4">
    <location>
        <begin position="319"/>
        <end position="341"/>
    </location>
</feature>
<feature type="repeat" description="ANK" evidence="3">
    <location>
        <begin position="178"/>
        <end position="202"/>
    </location>
</feature>
<feature type="repeat" description="ANK" evidence="3">
    <location>
        <begin position="43"/>
        <end position="75"/>
    </location>
</feature>
<feature type="region of interest" description="Disordered" evidence="4">
    <location>
        <begin position="546"/>
        <end position="590"/>
    </location>
</feature>
<evidence type="ECO:0000256" key="2">
    <source>
        <dbReference type="ARBA" id="ARBA00023043"/>
    </source>
</evidence>
<dbReference type="InterPro" id="IPR001660">
    <property type="entry name" value="SAM"/>
</dbReference>
<proteinExistence type="predicted"/>
<dbReference type="PANTHER" id="PTHR24174:SF16">
    <property type="entry name" value="CASKIN-2"/>
    <property type="match status" value="1"/>
</dbReference>
<feature type="domain" description="SAM" evidence="5">
    <location>
        <begin position="363"/>
        <end position="426"/>
    </location>
</feature>
<dbReference type="SUPFAM" id="SSF47769">
    <property type="entry name" value="SAM/Pointed domain"/>
    <property type="match status" value="2"/>
</dbReference>
<protein>
    <submittedName>
        <fullName evidence="6">DgyrCDS12850</fullName>
    </submittedName>
</protein>
<comment type="caution">
    <text evidence="6">The sequence shown here is derived from an EMBL/GenBank/DDBJ whole genome shotgun (WGS) entry which is preliminary data.</text>
</comment>
<feature type="domain" description="SAM" evidence="5">
    <location>
        <begin position="432"/>
        <end position="496"/>
    </location>
</feature>
<dbReference type="OrthoDB" id="5314041at2759"/>
<dbReference type="PRINTS" id="PR01415">
    <property type="entry name" value="ANKYRIN"/>
</dbReference>
<dbReference type="SMART" id="SM00248">
    <property type="entry name" value="ANK"/>
    <property type="match status" value="6"/>
</dbReference>
<dbReference type="SMART" id="SM00454">
    <property type="entry name" value="SAM"/>
    <property type="match status" value="2"/>
</dbReference>
<feature type="compositionally biased region" description="Polar residues" evidence="4">
    <location>
        <begin position="546"/>
        <end position="556"/>
    </location>
</feature>
<sequence>MTKERELVIAVKAQDEQTTKKLLINKQKGKKSKRVNVDYQDGDGMSALHQATLVGNVNIMKILLDAQASASVCDSSGRRPLHFACWQGRIEPVDVLLKNKASPNDCDGFGQTPLHFACGHGHSVVVKMLLEHGGDVNIRDQQQKTPFDCACEKGRTPVVQVLISSCSSQLISNPQDYYCTTPLHRAAHHGHVDVVKCLLDSGIVDINRRTASGTALHEAVLSNKPNVAKMLMHRGVDLEATNSFGQTAAQLVEQLHKSNNLYRGVRCLFTGDDPPDVLPNRPYVTFGTDSEFPPPPVTTAKDADRDSGISPQHTPNRLSSHSLSSAESGVSMHSSSSSSLRSLSEIEPATFIHDRLKEGLKPTDPQLLTAWLHQMQLAEYSSVFLNSGYDLPTVSKMTPSDVNALGIQKSSHLKKLKSEISRLHFPDLLPNFIPDSISTFLGCLNLIEYDTLLKSQGYNSVDSLTEITFEDLEEVGITKLGHQKKLLLAVQKLRRLKQDNQPLDETIQSPDVVAIQVSPSADKSLPIQMDSEDVAYSGTLARRNKSTFSKMSNVQVRRNKTPPPPPRRTNSMRTSMRVKPVSPPKLPSVDDIEHTKKKEVHFSSLPRPHKSTLPPKILPTPSLQAHSVAVTHYEDVVASNEYLHFANENVGTIRQKSHLEKPSAEGAFECPNILNELDDMLQGLSDELDATISKLETE</sequence>
<dbReference type="Pfam" id="PF00536">
    <property type="entry name" value="SAM_1"/>
    <property type="match status" value="2"/>
</dbReference>
<dbReference type="Pfam" id="PF12796">
    <property type="entry name" value="Ank_2"/>
    <property type="match status" value="2"/>
</dbReference>
<dbReference type="InterPro" id="IPR036770">
    <property type="entry name" value="Ankyrin_rpt-contain_sf"/>
</dbReference>
<evidence type="ECO:0000256" key="4">
    <source>
        <dbReference type="SAM" id="MobiDB-lite"/>
    </source>
</evidence>
<organism evidence="6 7">
    <name type="scientific">Dimorphilus gyrociliatus</name>
    <dbReference type="NCBI Taxonomy" id="2664684"/>
    <lineage>
        <taxon>Eukaryota</taxon>
        <taxon>Metazoa</taxon>
        <taxon>Spiralia</taxon>
        <taxon>Lophotrochozoa</taxon>
        <taxon>Annelida</taxon>
        <taxon>Polychaeta</taxon>
        <taxon>Polychaeta incertae sedis</taxon>
        <taxon>Dinophilidae</taxon>
        <taxon>Dimorphilus</taxon>
    </lineage>
</organism>
<dbReference type="PROSITE" id="PS50105">
    <property type="entry name" value="SAM_DOMAIN"/>
    <property type="match status" value="2"/>
</dbReference>
<feature type="repeat" description="ANK" evidence="3">
    <location>
        <begin position="109"/>
        <end position="141"/>
    </location>
</feature>
<gene>
    <name evidence="6" type="ORF">DGYR_LOCUS12099</name>
</gene>
<evidence type="ECO:0000256" key="3">
    <source>
        <dbReference type="PROSITE-ProRule" id="PRU00023"/>
    </source>
</evidence>
<feature type="compositionally biased region" description="Low complexity" evidence="4">
    <location>
        <begin position="568"/>
        <end position="580"/>
    </location>
</feature>
<dbReference type="EMBL" id="CAJFCJ010000021">
    <property type="protein sequence ID" value="CAD5124576.1"/>
    <property type="molecule type" value="Genomic_DNA"/>
</dbReference>
<feature type="region of interest" description="Disordered" evidence="4">
    <location>
        <begin position="285"/>
        <end position="341"/>
    </location>
</feature>
<dbReference type="InterPro" id="IPR002110">
    <property type="entry name" value="Ankyrin_rpt"/>
</dbReference>
<feature type="repeat" description="ANK" evidence="3">
    <location>
        <begin position="211"/>
        <end position="243"/>
    </location>
</feature>
<dbReference type="PROSITE" id="PS50088">
    <property type="entry name" value="ANK_REPEAT"/>
    <property type="match status" value="5"/>
</dbReference>
<keyword evidence="2 3" id="KW-0040">ANK repeat</keyword>
<evidence type="ECO:0000313" key="6">
    <source>
        <dbReference type="EMBL" id="CAD5124576.1"/>
    </source>
</evidence>
<dbReference type="PANTHER" id="PTHR24174">
    <property type="entry name" value="ANKYRIN REPEAT AND STERILE ALPHA MOTIF DOMAIN-CONTAINING PROTEIN 1"/>
    <property type="match status" value="1"/>
</dbReference>
<evidence type="ECO:0000313" key="7">
    <source>
        <dbReference type="Proteomes" id="UP000549394"/>
    </source>
</evidence>
<evidence type="ECO:0000256" key="1">
    <source>
        <dbReference type="ARBA" id="ARBA00022737"/>
    </source>
</evidence>
<dbReference type="InterPro" id="IPR033635">
    <property type="entry name" value="ANKS1/Caskin"/>
</dbReference>
<feature type="repeat" description="ANK" evidence="3">
    <location>
        <begin position="76"/>
        <end position="108"/>
    </location>
</feature>
<keyword evidence="7" id="KW-1185">Reference proteome</keyword>
<feature type="compositionally biased region" description="Polar residues" evidence="4">
    <location>
        <begin position="309"/>
        <end position="318"/>
    </location>
</feature>
<dbReference type="PROSITE" id="PS50297">
    <property type="entry name" value="ANK_REP_REGION"/>
    <property type="match status" value="5"/>
</dbReference>
<reference evidence="6 7" key="1">
    <citation type="submission" date="2020-08" db="EMBL/GenBank/DDBJ databases">
        <authorList>
            <person name="Hejnol A."/>
        </authorList>
    </citation>
    <scope>NUCLEOTIDE SEQUENCE [LARGE SCALE GENOMIC DNA]</scope>
</reference>
<dbReference type="InterPro" id="IPR013761">
    <property type="entry name" value="SAM/pointed_sf"/>
</dbReference>
<name>A0A7I8W8W7_9ANNE</name>